<organism evidence="1 2">
    <name type="scientific">Diploptera punctata</name>
    <name type="common">Pacific beetle cockroach</name>
    <dbReference type="NCBI Taxonomy" id="6984"/>
    <lineage>
        <taxon>Eukaryota</taxon>
        <taxon>Metazoa</taxon>
        <taxon>Ecdysozoa</taxon>
        <taxon>Arthropoda</taxon>
        <taxon>Hexapoda</taxon>
        <taxon>Insecta</taxon>
        <taxon>Pterygota</taxon>
        <taxon>Neoptera</taxon>
        <taxon>Polyneoptera</taxon>
        <taxon>Dictyoptera</taxon>
        <taxon>Blattodea</taxon>
        <taxon>Blaberoidea</taxon>
        <taxon>Blaberidae</taxon>
        <taxon>Diplopterinae</taxon>
        <taxon>Diploptera</taxon>
    </lineage>
</organism>
<name>A0AAD7ZYZ4_DIPPU</name>
<evidence type="ECO:0000313" key="2">
    <source>
        <dbReference type="Proteomes" id="UP001233999"/>
    </source>
</evidence>
<reference evidence="1" key="1">
    <citation type="journal article" date="2023" name="IScience">
        <title>Live-bearing cockroach genome reveals convergent evolutionary mechanisms linked to viviparity in insects and beyond.</title>
        <authorList>
            <person name="Fouks B."/>
            <person name="Harrison M.C."/>
            <person name="Mikhailova A.A."/>
            <person name="Marchal E."/>
            <person name="English S."/>
            <person name="Carruthers M."/>
            <person name="Jennings E.C."/>
            <person name="Chiamaka E.L."/>
            <person name="Frigard R.A."/>
            <person name="Pippel M."/>
            <person name="Attardo G.M."/>
            <person name="Benoit J.B."/>
            <person name="Bornberg-Bauer E."/>
            <person name="Tobe S.S."/>
        </authorList>
    </citation>
    <scope>NUCLEOTIDE SEQUENCE</scope>
    <source>
        <strain evidence="1">Stay&amp;Tobe</strain>
    </source>
</reference>
<proteinExistence type="predicted"/>
<keyword evidence="2" id="KW-1185">Reference proteome</keyword>
<gene>
    <name evidence="1" type="ORF">L9F63_017511</name>
</gene>
<comment type="caution">
    <text evidence="1">The sequence shown here is derived from an EMBL/GenBank/DDBJ whole genome shotgun (WGS) entry which is preliminary data.</text>
</comment>
<dbReference type="EMBL" id="JASPKZ010004955">
    <property type="protein sequence ID" value="KAJ9589266.1"/>
    <property type="molecule type" value="Genomic_DNA"/>
</dbReference>
<accession>A0AAD7ZYZ4</accession>
<reference evidence="1" key="2">
    <citation type="submission" date="2023-05" db="EMBL/GenBank/DDBJ databases">
        <authorList>
            <person name="Fouks B."/>
        </authorList>
    </citation>
    <scope>NUCLEOTIDE SEQUENCE</scope>
    <source>
        <strain evidence="1">Stay&amp;Tobe</strain>
        <tissue evidence="1">Testes</tissue>
    </source>
</reference>
<feature type="non-terminal residue" evidence="1">
    <location>
        <position position="1"/>
    </location>
</feature>
<protein>
    <submittedName>
        <fullName evidence="1">Uncharacterized protein</fullName>
    </submittedName>
</protein>
<dbReference type="AlphaFoldDB" id="A0AAD7ZYZ4"/>
<feature type="non-terminal residue" evidence="1">
    <location>
        <position position="51"/>
    </location>
</feature>
<evidence type="ECO:0000313" key="1">
    <source>
        <dbReference type="EMBL" id="KAJ9589266.1"/>
    </source>
</evidence>
<dbReference type="Proteomes" id="UP001233999">
    <property type="component" value="Unassembled WGS sequence"/>
</dbReference>
<sequence>LKKQPQIFVGTHPPPPTKALRSYEMRDYCFPWKFCLTEIFHNAMDIITYSL</sequence>